<dbReference type="InterPro" id="IPR039422">
    <property type="entry name" value="MarR/SlyA-like"/>
</dbReference>
<dbReference type="Gene3D" id="1.10.10.10">
    <property type="entry name" value="Winged helix-like DNA-binding domain superfamily/Winged helix DNA-binding domain"/>
    <property type="match status" value="1"/>
</dbReference>
<dbReference type="GO" id="GO:0003677">
    <property type="term" value="F:DNA binding"/>
    <property type="evidence" value="ECO:0007669"/>
    <property type="project" value="UniProtKB-KW"/>
</dbReference>
<dbReference type="Pfam" id="PF01047">
    <property type="entry name" value="MarR"/>
    <property type="match status" value="1"/>
</dbReference>
<evidence type="ECO:0000313" key="5">
    <source>
        <dbReference type="EMBL" id="AIQ11403.1"/>
    </source>
</evidence>
<dbReference type="PANTHER" id="PTHR33164:SF43">
    <property type="entry name" value="HTH-TYPE TRANSCRIPTIONAL REPRESSOR YETL"/>
    <property type="match status" value="1"/>
</dbReference>
<evidence type="ECO:0000313" key="6">
    <source>
        <dbReference type="Proteomes" id="UP000029409"/>
    </source>
</evidence>
<reference evidence="5 6" key="1">
    <citation type="submission" date="2014-08" db="EMBL/GenBank/DDBJ databases">
        <title>Comparative genomics of the Paenibacillus odorifer group.</title>
        <authorList>
            <person name="den Bakker H.C."/>
            <person name="Tsai Y.-C."/>
            <person name="Martin N."/>
            <person name="Korlach J."/>
            <person name="Wiedmann M."/>
        </authorList>
    </citation>
    <scope>NUCLEOTIDE SEQUENCE [LARGE SCALE GENOMIC DNA]</scope>
    <source>
        <strain evidence="5 6">DSM 1735</strain>
    </source>
</reference>
<proteinExistence type="predicted"/>
<dbReference type="InterPro" id="IPR036388">
    <property type="entry name" value="WH-like_DNA-bd_sf"/>
</dbReference>
<dbReference type="SMART" id="SM00347">
    <property type="entry name" value="HTH_MARR"/>
    <property type="match status" value="1"/>
</dbReference>
<dbReference type="Proteomes" id="UP000029409">
    <property type="component" value="Chromosome"/>
</dbReference>
<dbReference type="GO" id="GO:0003700">
    <property type="term" value="F:DNA-binding transcription factor activity"/>
    <property type="evidence" value="ECO:0007669"/>
    <property type="project" value="InterPro"/>
</dbReference>
<dbReference type="PROSITE" id="PS50995">
    <property type="entry name" value="HTH_MARR_2"/>
    <property type="match status" value="1"/>
</dbReference>
<dbReference type="PANTHER" id="PTHR33164">
    <property type="entry name" value="TRANSCRIPTIONAL REGULATOR, MARR FAMILY"/>
    <property type="match status" value="1"/>
</dbReference>
<evidence type="ECO:0000259" key="4">
    <source>
        <dbReference type="PROSITE" id="PS50995"/>
    </source>
</evidence>
<feature type="domain" description="HTH marR-type" evidence="4">
    <location>
        <begin position="19"/>
        <end position="153"/>
    </location>
</feature>
<dbReference type="eggNOG" id="COG1846">
    <property type="taxonomic scope" value="Bacteria"/>
</dbReference>
<evidence type="ECO:0000256" key="1">
    <source>
        <dbReference type="ARBA" id="ARBA00023015"/>
    </source>
</evidence>
<dbReference type="AlphaFoldDB" id="A0A089HM33"/>
<name>A0A089HM33_PAEDU</name>
<keyword evidence="3" id="KW-0804">Transcription</keyword>
<sequence length="159" mass="17976">MEHNQDHDLGKNEIREQLELQLGEQLHALISASHALSVRTAGRFDPSIQPAAFHIIRWLYSYGPTSAAALAESTAMDRSSVSRLIKQLETLGYVNRENSPDDGRGVLLSLTELGHQMTIHALKEKENAFYERISNWDNDQLEAFITMLRKFNGLDHPHA</sequence>
<dbReference type="InterPro" id="IPR011991">
    <property type="entry name" value="ArsR-like_HTH"/>
</dbReference>
<protein>
    <submittedName>
        <fullName evidence="5">MarR family transcriptional regulator</fullName>
    </submittedName>
</protein>
<dbReference type="InterPro" id="IPR000835">
    <property type="entry name" value="HTH_MarR-typ"/>
</dbReference>
<dbReference type="GO" id="GO:0006950">
    <property type="term" value="P:response to stress"/>
    <property type="evidence" value="ECO:0007669"/>
    <property type="project" value="TreeGrafter"/>
</dbReference>
<dbReference type="CDD" id="cd00090">
    <property type="entry name" value="HTH_ARSR"/>
    <property type="match status" value="1"/>
</dbReference>
<organism evidence="5 6">
    <name type="scientific">Paenibacillus durus</name>
    <name type="common">Paenibacillus azotofixans</name>
    <dbReference type="NCBI Taxonomy" id="44251"/>
    <lineage>
        <taxon>Bacteria</taxon>
        <taxon>Bacillati</taxon>
        <taxon>Bacillota</taxon>
        <taxon>Bacilli</taxon>
        <taxon>Bacillales</taxon>
        <taxon>Paenibacillaceae</taxon>
        <taxon>Paenibacillus</taxon>
    </lineage>
</organism>
<dbReference type="RefSeq" id="WP_042205313.1">
    <property type="nucleotide sequence ID" value="NZ_CP009288.1"/>
</dbReference>
<accession>A0A089HM33</accession>
<gene>
    <name evidence="5" type="ORF">PDUR_04990</name>
</gene>
<keyword evidence="2" id="KW-0238">DNA-binding</keyword>
<evidence type="ECO:0000256" key="2">
    <source>
        <dbReference type="ARBA" id="ARBA00023125"/>
    </source>
</evidence>
<keyword evidence="6" id="KW-1185">Reference proteome</keyword>
<keyword evidence="1" id="KW-0805">Transcription regulation</keyword>
<dbReference type="SUPFAM" id="SSF46785">
    <property type="entry name" value="Winged helix' DNA-binding domain"/>
    <property type="match status" value="1"/>
</dbReference>
<dbReference type="InterPro" id="IPR036390">
    <property type="entry name" value="WH_DNA-bd_sf"/>
</dbReference>
<dbReference type="EMBL" id="CP009288">
    <property type="protein sequence ID" value="AIQ11403.1"/>
    <property type="molecule type" value="Genomic_DNA"/>
</dbReference>
<dbReference type="KEGG" id="pdu:PDUR_04990"/>
<dbReference type="STRING" id="44251.PDUR_04990"/>
<dbReference type="PROSITE" id="PS01117">
    <property type="entry name" value="HTH_MARR_1"/>
    <property type="match status" value="1"/>
</dbReference>
<evidence type="ECO:0000256" key="3">
    <source>
        <dbReference type="ARBA" id="ARBA00023163"/>
    </source>
</evidence>
<dbReference type="InterPro" id="IPR023187">
    <property type="entry name" value="Tscrpt_reg_MarR-type_CS"/>
</dbReference>
<dbReference type="PRINTS" id="PR00598">
    <property type="entry name" value="HTHMARR"/>
</dbReference>
<dbReference type="OrthoDB" id="9154853at2"/>